<dbReference type="NCBIfam" id="TIGR01613">
    <property type="entry name" value="primase_Cterm"/>
    <property type="match status" value="1"/>
</dbReference>
<gene>
    <name evidence="6" type="ORF">COK81_05790</name>
</gene>
<dbReference type="SUPFAM" id="SSF52540">
    <property type="entry name" value="P-loop containing nucleoside triphosphate hydrolases"/>
    <property type="match status" value="1"/>
</dbReference>
<keyword evidence="1" id="KW-0547">Nucleotide-binding</keyword>
<accession>A0A9X7B2W4</accession>
<dbReference type="InterPro" id="IPR027417">
    <property type="entry name" value="P-loop_NTPase"/>
</dbReference>
<name>A0A9X7B2W4_BACTU</name>
<evidence type="ECO:0000313" key="7">
    <source>
        <dbReference type="Proteomes" id="UP000225910"/>
    </source>
</evidence>
<protein>
    <submittedName>
        <fullName evidence="6">DNA primase</fullName>
    </submittedName>
</protein>
<keyword evidence="2" id="KW-0378">Hydrolase</keyword>
<dbReference type="InterPro" id="IPR004968">
    <property type="entry name" value="DNA_primase/NTPase_C"/>
</dbReference>
<dbReference type="InterPro" id="IPR014818">
    <property type="entry name" value="Phage/plasmid_primase_P4_C"/>
</dbReference>
<keyword evidence="3" id="KW-0347">Helicase</keyword>
<dbReference type="Pfam" id="PF19263">
    <property type="entry name" value="DUF5906"/>
    <property type="match status" value="1"/>
</dbReference>
<dbReference type="Pfam" id="PF03288">
    <property type="entry name" value="Pox_D5"/>
    <property type="match status" value="1"/>
</dbReference>
<dbReference type="InterPro" id="IPR045455">
    <property type="entry name" value="NrS-1_pol-like_helicase"/>
</dbReference>
<keyword evidence="4" id="KW-0067">ATP-binding</keyword>
<feature type="domain" description="SF3 helicase" evidence="5">
    <location>
        <begin position="500"/>
        <end position="676"/>
    </location>
</feature>
<comment type="caution">
    <text evidence="6">The sequence shown here is derived from an EMBL/GenBank/DDBJ whole genome shotgun (WGS) entry which is preliminary data.</text>
</comment>
<reference evidence="6 7" key="1">
    <citation type="submission" date="2017-09" db="EMBL/GenBank/DDBJ databases">
        <title>Large-scale bioinformatics analysis of Bacillus genomes uncovers conserved roles of natural products in bacterial physiology.</title>
        <authorList>
            <consortium name="Agbiome Team Llc"/>
            <person name="Bleich R.M."/>
            <person name="Grubbs K.J."/>
            <person name="Santa Maria K.C."/>
            <person name="Allen S.E."/>
            <person name="Farag S."/>
            <person name="Shank E.A."/>
            <person name="Bowers A."/>
        </authorList>
    </citation>
    <scope>NUCLEOTIDE SEQUENCE [LARGE SCALE GENOMIC DNA]</scope>
    <source>
        <strain evidence="6 7">AFS064137</strain>
    </source>
</reference>
<proteinExistence type="predicted"/>
<dbReference type="InterPro" id="IPR006500">
    <property type="entry name" value="Helicase_put_C_phage/plasmid"/>
</dbReference>
<evidence type="ECO:0000313" key="6">
    <source>
        <dbReference type="EMBL" id="PFT97980.1"/>
    </source>
</evidence>
<evidence type="ECO:0000256" key="3">
    <source>
        <dbReference type="ARBA" id="ARBA00022806"/>
    </source>
</evidence>
<organism evidence="6 7">
    <name type="scientific">Bacillus thuringiensis</name>
    <dbReference type="NCBI Taxonomy" id="1428"/>
    <lineage>
        <taxon>Bacteria</taxon>
        <taxon>Bacillati</taxon>
        <taxon>Bacillota</taxon>
        <taxon>Bacilli</taxon>
        <taxon>Bacillales</taxon>
        <taxon>Bacillaceae</taxon>
        <taxon>Bacillus</taxon>
        <taxon>Bacillus cereus group</taxon>
    </lineage>
</organism>
<dbReference type="PANTHER" id="PTHR35372">
    <property type="entry name" value="ATP BINDING PROTEIN-RELATED"/>
    <property type="match status" value="1"/>
</dbReference>
<dbReference type="GO" id="GO:0004386">
    <property type="term" value="F:helicase activity"/>
    <property type="evidence" value="ECO:0007669"/>
    <property type="project" value="UniProtKB-KW"/>
</dbReference>
<dbReference type="InterPro" id="IPR051620">
    <property type="entry name" value="ORF904-like_C"/>
</dbReference>
<dbReference type="AlphaFoldDB" id="A0A9X7B2W4"/>
<dbReference type="PANTHER" id="PTHR35372:SF2">
    <property type="entry name" value="SF3 HELICASE DOMAIN-CONTAINING PROTEIN"/>
    <property type="match status" value="1"/>
</dbReference>
<dbReference type="GO" id="GO:0016787">
    <property type="term" value="F:hydrolase activity"/>
    <property type="evidence" value="ECO:0007669"/>
    <property type="project" value="UniProtKB-KW"/>
</dbReference>
<dbReference type="Pfam" id="PF08706">
    <property type="entry name" value="D5_N"/>
    <property type="match status" value="1"/>
</dbReference>
<sequence>MKLLSHQGGDSVIITQNKGKIELKYDRLIEITNFKSLNNTNAFNEKISYGELLNRVSEPMITNEKGNAGGFIGGYVQDHRNKVNVKSRSIMLIDIDEVPEGVNVWENIEGFTNFAVAMYSTHNHTKENPRYRIIIPLQHDIEPEHYKEVTRYLVDILQVWIDETSCEFERHMHYPTCSNPDNYEFYYQDFPFFDASFITKQHEEIKAFIKQSEKADPRTKQNWIGAWTNIYSITDVLDNFLSDKYEPFINNRYTYIDGSSKGGLIVYDDDTHAHSNHSTDPISGKNVNSFDLYRLHKFGHLDNGTEDMKDKPSYRAMIEHCNKDEKVREYYDEHIKFEVKVKDLQVIDLKKELRDRYFEELSRLEQEWEDNGKKGRKPITISPARCSVILPEYISFVLFDLEENTRLAMYLPEEGVYTQNATVIKRVISWLEPKLNNTKAEEVIYHLTNKSEVKEKTNSRYLIPVKNGVFNLKTKTLEPFAADYVFTTKIATPYIENPVNPVIDGWNVVSWVKSIACGDLEIENLLWQVMNDALNGNYSRRKSIFLIGEGNNGKGTFQELIMNLIGIKNIATLKVNEFDERFRLSVLEGKTAVIGDDVPANVYIDDSSNFNSVVTGDMVSVEFKNRPIYNTVFRCSVIQSTNGMPKFKNKTNGTIRRIVIVPFKADFNGTAENFKIKDEYIKNEKVLQFVLYKAINMDFEKFDIPKVSLQELEVFKQDNDPVLDFKLSVFDEWGIQEVPKYIVYGFYKKFCMDNGYKHLADRQFHKQFKTYLGDGWEDSQKKFRYESLIKYVGDLDKMKLGFGFPDQAKPCKAYKNSSFKVV</sequence>
<dbReference type="Proteomes" id="UP000225910">
    <property type="component" value="Unassembled WGS sequence"/>
</dbReference>
<dbReference type="GO" id="GO:0005524">
    <property type="term" value="F:ATP binding"/>
    <property type="evidence" value="ECO:0007669"/>
    <property type="project" value="UniProtKB-KW"/>
</dbReference>
<dbReference type="Gene3D" id="3.40.50.300">
    <property type="entry name" value="P-loop containing nucleotide triphosphate hydrolases"/>
    <property type="match status" value="1"/>
</dbReference>
<dbReference type="SMART" id="SM00885">
    <property type="entry name" value="D5_N"/>
    <property type="match status" value="1"/>
</dbReference>
<dbReference type="EMBL" id="NVCU01000048">
    <property type="protein sequence ID" value="PFT97980.1"/>
    <property type="molecule type" value="Genomic_DNA"/>
</dbReference>
<dbReference type="PROSITE" id="PS51206">
    <property type="entry name" value="SF3_HELICASE_1"/>
    <property type="match status" value="1"/>
</dbReference>
<evidence type="ECO:0000256" key="1">
    <source>
        <dbReference type="ARBA" id="ARBA00022741"/>
    </source>
</evidence>
<evidence type="ECO:0000256" key="2">
    <source>
        <dbReference type="ARBA" id="ARBA00022801"/>
    </source>
</evidence>
<evidence type="ECO:0000256" key="4">
    <source>
        <dbReference type="ARBA" id="ARBA00022840"/>
    </source>
</evidence>
<evidence type="ECO:0000259" key="5">
    <source>
        <dbReference type="PROSITE" id="PS51206"/>
    </source>
</evidence>
<dbReference type="InterPro" id="IPR014015">
    <property type="entry name" value="Helicase_SF3_DNA-vir"/>
</dbReference>